<evidence type="ECO:0000256" key="8">
    <source>
        <dbReference type="ARBA" id="ARBA00023136"/>
    </source>
</evidence>
<dbReference type="InterPro" id="IPR046342">
    <property type="entry name" value="CBS_dom_sf"/>
</dbReference>
<dbReference type="InterPro" id="IPR036318">
    <property type="entry name" value="FAD-bd_PCMH-like_sf"/>
</dbReference>
<evidence type="ECO:0000256" key="1">
    <source>
        <dbReference type="ARBA" id="ARBA00004651"/>
    </source>
</evidence>
<dbReference type="EMBL" id="JBEPLJ010000009">
    <property type="protein sequence ID" value="MET3586577.1"/>
    <property type="molecule type" value="Genomic_DNA"/>
</dbReference>
<dbReference type="PANTHER" id="PTHR43099:SF5">
    <property type="entry name" value="HLYC_CORC FAMILY TRANSPORTER"/>
    <property type="match status" value="1"/>
</dbReference>
<dbReference type="PROSITE" id="PS51371">
    <property type="entry name" value="CBS"/>
    <property type="match status" value="2"/>
</dbReference>
<reference evidence="14 15" key="1">
    <citation type="submission" date="2024-06" db="EMBL/GenBank/DDBJ databases">
        <title>Genomic Encyclopedia of Type Strains, Phase IV (KMG-IV): sequencing the most valuable type-strain genomes for metagenomic binning, comparative biology and taxonomic classification.</title>
        <authorList>
            <person name="Goeker M."/>
        </authorList>
    </citation>
    <scope>NUCLEOTIDE SEQUENCE [LARGE SCALE GENOMIC DNA]</scope>
    <source>
        <strain evidence="14 15">DSM 105042</strain>
    </source>
</reference>
<keyword evidence="15" id="KW-1185">Reference proteome</keyword>
<evidence type="ECO:0000256" key="11">
    <source>
        <dbReference type="SAM" id="Phobius"/>
    </source>
</evidence>
<dbReference type="InterPro" id="IPR002550">
    <property type="entry name" value="CNNM"/>
</dbReference>
<evidence type="ECO:0000313" key="15">
    <source>
        <dbReference type="Proteomes" id="UP001549031"/>
    </source>
</evidence>
<dbReference type="RefSeq" id="WP_247244303.1">
    <property type="nucleotide sequence ID" value="NZ_JALJRA010000009.1"/>
</dbReference>
<feature type="transmembrane region" description="Helical" evidence="11">
    <location>
        <begin position="100"/>
        <end position="121"/>
    </location>
</feature>
<feature type="domain" description="CBS" evidence="12">
    <location>
        <begin position="217"/>
        <end position="277"/>
    </location>
</feature>
<comment type="caution">
    <text evidence="14">The sequence shown here is derived from an EMBL/GenBank/DDBJ whole genome shotgun (WGS) entry which is preliminary data.</text>
</comment>
<feature type="transmembrane region" description="Helical" evidence="11">
    <location>
        <begin position="133"/>
        <end position="155"/>
    </location>
</feature>
<evidence type="ECO:0000256" key="6">
    <source>
        <dbReference type="ARBA" id="ARBA00022989"/>
    </source>
</evidence>
<organism evidence="14 15">
    <name type="scientific">Pseudorhizobium tarimense</name>
    <dbReference type="NCBI Taxonomy" id="1079109"/>
    <lineage>
        <taxon>Bacteria</taxon>
        <taxon>Pseudomonadati</taxon>
        <taxon>Pseudomonadota</taxon>
        <taxon>Alphaproteobacteria</taxon>
        <taxon>Hyphomicrobiales</taxon>
        <taxon>Rhizobiaceae</taxon>
        <taxon>Rhizobium/Agrobacterium group</taxon>
        <taxon>Pseudorhizobium</taxon>
    </lineage>
</organism>
<dbReference type="Gene3D" id="3.30.465.10">
    <property type="match status" value="1"/>
</dbReference>
<keyword evidence="6 10" id="KW-1133">Transmembrane helix</keyword>
<feature type="transmembrane region" description="Helical" evidence="11">
    <location>
        <begin position="57"/>
        <end position="80"/>
    </location>
</feature>
<evidence type="ECO:0000256" key="10">
    <source>
        <dbReference type="PROSITE-ProRule" id="PRU01193"/>
    </source>
</evidence>
<comment type="similarity">
    <text evidence="2">Belongs to the UPF0053 family. Hemolysin C subfamily.</text>
</comment>
<protein>
    <submittedName>
        <fullName evidence="14">Hemolysin</fullName>
    </submittedName>
</protein>
<comment type="subcellular location">
    <subcellularLocation>
        <location evidence="1">Cell membrane</location>
        <topology evidence="1">Multi-pass membrane protein</topology>
    </subcellularLocation>
</comment>
<dbReference type="Gene3D" id="3.10.580.10">
    <property type="entry name" value="CBS-domain"/>
    <property type="match status" value="1"/>
</dbReference>
<feature type="domain" description="CBS" evidence="12">
    <location>
        <begin position="281"/>
        <end position="339"/>
    </location>
</feature>
<evidence type="ECO:0000259" key="12">
    <source>
        <dbReference type="PROSITE" id="PS51371"/>
    </source>
</evidence>
<accession>A0ABV2H820</accession>
<dbReference type="InterPro" id="IPR000644">
    <property type="entry name" value="CBS_dom"/>
</dbReference>
<evidence type="ECO:0000259" key="13">
    <source>
        <dbReference type="PROSITE" id="PS51846"/>
    </source>
</evidence>
<feature type="domain" description="CNNM transmembrane" evidence="13">
    <location>
        <begin position="1"/>
        <end position="198"/>
    </location>
</feature>
<keyword evidence="3" id="KW-1003">Cell membrane</keyword>
<proteinExistence type="inferred from homology"/>
<keyword evidence="8 10" id="KW-0472">Membrane</keyword>
<name>A0ABV2H820_9HYPH</name>
<dbReference type="PROSITE" id="PS51846">
    <property type="entry name" value="CNNM"/>
    <property type="match status" value="1"/>
</dbReference>
<dbReference type="Proteomes" id="UP001549031">
    <property type="component" value="Unassembled WGS sequence"/>
</dbReference>
<keyword evidence="7 9" id="KW-0129">CBS domain</keyword>
<evidence type="ECO:0000256" key="5">
    <source>
        <dbReference type="ARBA" id="ARBA00022737"/>
    </source>
</evidence>
<evidence type="ECO:0000313" key="14">
    <source>
        <dbReference type="EMBL" id="MET3586577.1"/>
    </source>
</evidence>
<evidence type="ECO:0000256" key="7">
    <source>
        <dbReference type="ARBA" id="ARBA00023122"/>
    </source>
</evidence>
<dbReference type="InterPro" id="IPR044751">
    <property type="entry name" value="Ion_transp-like_CBS"/>
</dbReference>
<dbReference type="Pfam" id="PF03471">
    <property type="entry name" value="CorC_HlyC"/>
    <property type="match status" value="1"/>
</dbReference>
<sequence length="429" mass="46752">MLVEILIVVALTVLNGVLAMSELAVVSARPVRLKVMSEQGNRGAKLAMQLADDPGRFLSSVQIGITLVGILSGAFSGATLGARFATWLEMQGLPDNWSDALGVGSVVVAITYLSLIVGELVPKQIALRSPEKVAARVAPAMTLVAKIGAPLVWLLDISGRLVLSLLGQKEETGDRVTDEEIRTVLAEAHSAGVIETEESAMISGVMRLADRTARGLMTPRRDVEVVDIEDELADIREQLRTTQRSRLPVRNGSSDEILGVLFVKDAFEFIASGKGPGVRDLMREAPVVSDLTGALDVIQALRRTPAHMVLVYDEYGHFEGIITSGDVLEAITGVFQEDETDEPAIVSRNDGSFLVAGWMPIDEFSHEMGLRVDEDPDYETVAGFVLDEIKRLPELGETFERQGWLFEVIDLDGRRIDKLLVRRVEETPV</sequence>
<dbReference type="SUPFAM" id="SSF56176">
    <property type="entry name" value="FAD-binding/transporter-associated domain-like"/>
    <property type="match status" value="1"/>
</dbReference>
<gene>
    <name evidence="14" type="ORF">ABID21_002695</name>
</gene>
<dbReference type="Pfam" id="PF01595">
    <property type="entry name" value="CNNM"/>
    <property type="match status" value="1"/>
</dbReference>
<keyword evidence="4 10" id="KW-0812">Transmembrane</keyword>
<dbReference type="SUPFAM" id="SSF54631">
    <property type="entry name" value="CBS-domain pair"/>
    <property type="match status" value="1"/>
</dbReference>
<dbReference type="PANTHER" id="PTHR43099">
    <property type="entry name" value="UPF0053 PROTEIN YRKA"/>
    <property type="match status" value="1"/>
</dbReference>
<dbReference type="InterPro" id="IPR005170">
    <property type="entry name" value="Transptr-assoc_dom"/>
</dbReference>
<dbReference type="InterPro" id="IPR016169">
    <property type="entry name" value="FAD-bd_PCMH_sub2"/>
</dbReference>
<dbReference type="CDD" id="cd04590">
    <property type="entry name" value="CBS_pair_CorC_HlyC_assoc"/>
    <property type="match status" value="1"/>
</dbReference>
<dbReference type="InterPro" id="IPR051676">
    <property type="entry name" value="UPF0053_domain"/>
</dbReference>
<evidence type="ECO:0000256" key="2">
    <source>
        <dbReference type="ARBA" id="ARBA00006446"/>
    </source>
</evidence>
<feature type="transmembrane region" description="Helical" evidence="11">
    <location>
        <begin position="6"/>
        <end position="26"/>
    </location>
</feature>
<evidence type="ECO:0000256" key="3">
    <source>
        <dbReference type="ARBA" id="ARBA00022475"/>
    </source>
</evidence>
<evidence type="ECO:0000256" key="4">
    <source>
        <dbReference type="ARBA" id="ARBA00022692"/>
    </source>
</evidence>
<keyword evidence="5" id="KW-0677">Repeat</keyword>
<dbReference type="SMART" id="SM01091">
    <property type="entry name" value="CorC_HlyC"/>
    <property type="match status" value="1"/>
</dbReference>
<evidence type="ECO:0000256" key="9">
    <source>
        <dbReference type="PROSITE-ProRule" id="PRU00703"/>
    </source>
</evidence>
<dbReference type="Pfam" id="PF00571">
    <property type="entry name" value="CBS"/>
    <property type="match status" value="2"/>
</dbReference>